<keyword evidence="2" id="KW-1185">Reference proteome</keyword>
<dbReference type="EMBL" id="JBEDUW010000002">
    <property type="protein sequence ID" value="KAK9945386.1"/>
    <property type="molecule type" value="Genomic_DNA"/>
</dbReference>
<reference evidence="1 2" key="1">
    <citation type="journal article" date="2023" name="G3 (Bethesda)">
        <title>A chromosome-length genome assembly and annotation of blackberry (Rubus argutus, cv. 'Hillquist').</title>
        <authorList>
            <person name="Bruna T."/>
            <person name="Aryal R."/>
            <person name="Dudchenko O."/>
            <person name="Sargent D.J."/>
            <person name="Mead D."/>
            <person name="Buti M."/>
            <person name="Cavallini A."/>
            <person name="Hytonen T."/>
            <person name="Andres J."/>
            <person name="Pham M."/>
            <person name="Weisz D."/>
            <person name="Mascagni F."/>
            <person name="Usai G."/>
            <person name="Natali L."/>
            <person name="Bassil N."/>
            <person name="Fernandez G.E."/>
            <person name="Lomsadze A."/>
            <person name="Armour M."/>
            <person name="Olukolu B."/>
            <person name="Poorten T."/>
            <person name="Britton C."/>
            <person name="Davik J."/>
            <person name="Ashrafi H."/>
            <person name="Aiden E.L."/>
            <person name="Borodovsky M."/>
            <person name="Worthington M."/>
        </authorList>
    </citation>
    <scope>NUCLEOTIDE SEQUENCE [LARGE SCALE GENOMIC DNA]</scope>
    <source>
        <strain evidence="1">PI 553951</strain>
    </source>
</reference>
<organism evidence="1 2">
    <name type="scientific">Rubus argutus</name>
    <name type="common">Southern blackberry</name>
    <dbReference type="NCBI Taxonomy" id="59490"/>
    <lineage>
        <taxon>Eukaryota</taxon>
        <taxon>Viridiplantae</taxon>
        <taxon>Streptophyta</taxon>
        <taxon>Embryophyta</taxon>
        <taxon>Tracheophyta</taxon>
        <taxon>Spermatophyta</taxon>
        <taxon>Magnoliopsida</taxon>
        <taxon>eudicotyledons</taxon>
        <taxon>Gunneridae</taxon>
        <taxon>Pentapetalae</taxon>
        <taxon>rosids</taxon>
        <taxon>fabids</taxon>
        <taxon>Rosales</taxon>
        <taxon>Rosaceae</taxon>
        <taxon>Rosoideae</taxon>
        <taxon>Rosoideae incertae sedis</taxon>
        <taxon>Rubus</taxon>
    </lineage>
</organism>
<evidence type="ECO:0000313" key="2">
    <source>
        <dbReference type="Proteomes" id="UP001457282"/>
    </source>
</evidence>
<protein>
    <submittedName>
        <fullName evidence="1">Uncharacterized protein</fullName>
    </submittedName>
</protein>
<dbReference type="AlphaFoldDB" id="A0AAW1YAP5"/>
<proteinExistence type="predicted"/>
<gene>
    <name evidence="1" type="ORF">M0R45_010906</name>
</gene>
<sequence length="100" mass="11507">MDAETLVTVTETEVTKTLRCPHCDRVCDFFLKHLIDEHDVKLCNGCDGEIEEKKHFNWGKSGGALKAHWNSRHKTDYNFCKNKKCTLPMTPVGHNHSCIY</sequence>
<dbReference type="Proteomes" id="UP001457282">
    <property type="component" value="Unassembled WGS sequence"/>
</dbReference>
<name>A0AAW1YAP5_RUBAR</name>
<evidence type="ECO:0000313" key="1">
    <source>
        <dbReference type="EMBL" id="KAK9945386.1"/>
    </source>
</evidence>
<comment type="caution">
    <text evidence="1">The sequence shown here is derived from an EMBL/GenBank/DDBJ whole genome shotgun (WGS) entry which is preliminary data.</text>
</comment>
<accession>A0AAW1YAP5</accession>